<evidence type="ECO:0000313" key="3">
    <source>
        <dbReference type="Proteomes" id="UP000694380"/>
    </source>
</evidence>
<evidence type="ECO:0000313" key="2">
    <source>
        <dbReference type="Ensembl" id="ENSCPBP00000012104.1"/>
    </source>
</evidence>
<accession>A0A8C3FQ16</accession>
<protein>
    <recommendedName>
        <fullName evidence="1">Paraneoplastic antigen Ma-like N-terminal domain-containing protein</fullName>
    </recommendedName>
</protein>
<sequence>MAVHLLEDWCQGMNIDPKNCLLVTGLPEAVDEGSIESILRAATECLSKYKMRGRMFMMEEETFAVLCELPVAVDLLPFFSNKN</sequence>
<dbReference type="Pfam" id="PF20846">
    <property type="entry name" value="PNMA_N"/>
    <property type="match status" value="1"/>
</dbReference>
<reference evidence="2" key="3">
    <citation type="submission" date="2025-09" db="UniProtKB">
        <authorList>
            <consortium name="Ensembl"/>
        </authorList>
    </citation>
    <scope>IDENTIFICATION</scope>
</reference>
<dbReference type="Ensembl" id="ENSCPBT00000014447.1">
    <property type="protein sequence ID" value="ENSCPBP00000012104.1"/>
    <property type="gene ID" value="ENSCPBG00000009175.1"/>
</dbReference>
<feature type="domain" description="Paraneoplastic antigen Ma-like N-terminal" evidence="1">
    <location>
        <begin position="1"/>
        <end position="74"/>
    </location>
</feature>
<dbReference type="InterPro" id="IPR048271">
    <property type="entry name" value="PNMA_N"/>
</dbReference>
<name>A0A8C3FQ16_CHRPI</name>
<dbReference type="AlphaFoldDB" id="A0A8C3FQ16"/>
<reference evidence="2" key="1">
    <citation type="journal article" date="2015" name="Genome Biol. Evol.">
        <title>Physical Mapping and Refinement of the Painted Turtle Genome (Chrysemys picta) Inform Amniote Genome Evolution and Challenge Turtle-Bird Chromosomal Conservation.</title>
        <authorList>
            <person name="Badenhorst D."/>
            <person name="Hillier L.W."/>
            <person name="Literman R."/>
            <person name="Montiel E.E."/>
            <person name="Radhakrishnan S."/>
            <person name="Shen Y."/>
            <person name="Minx P."/>
            <person name="Janes D.E."/>
            <person name="Warren W.C."/>
            <person name="Edwards S.V."/>
            <person name="Valenzuela N."/>
        </authorList>
    </citation>
    <scope>NUCLEOTIDE SEQUENCE [LARGE SCALE GENOMIC DNA]</scope>
</reference>
<evidence type="ECO:0000259" key="1">
    <source>
        <dbReference type="Pfam" id="PF20846"/>
    </source>
</evidence>
<dbReference type="OMA" id="MEEETFA"/>
<reference evidence="2" key="2">
    <citation type="submission" date="2025-08" db="UniProtKB">
        <authorList>
            <consortium name="Ensembl"/>
        </authorList>
    </citation>
    <scope>IDENTIFICATION</scope>
</reference>
<proteinExistence type="predicted"/>
<organism evidence="2 3">
    <name type="scientific">Chrysemys picta bellii</name>
    <name type="common">Western painted turtle</name>
    <name type="synonym">Emys bellii</name>
    <dbReference type="NCBI Taxonomy" id="8478"/>
    <lineage>
        <taxon>Eukaryota</taxon>
        <taxon>Metazoa</taxon>
        <taxon>Chordata</taxon>
        <taxon>Craniata</taxon>
        <taxon>Vertebrata</taxon>
        <taxon>Euteleostomi</taxon>
        <taxon>Archelosauria</taxon>
        <taxon>Testudinata</taxon>
        <taxon>Testudines</taxon>
        <taxon>Cryptodira</taxon>
        <taxon>Durocryptodira</taxon>
        <taxon>Testudinoidea</taxon>
        <taxon>Emydidae</taxon>
        <taxon>Chrysemys</taxon>
    </lineage>
</organism>
<keyword evidence="3" id="KW-1185">Reference proteome</keyword>
<dbReference type="Proteomes" id="UP000694380">
    <property type="component" value="Chromosome 6"/>
</dbReference>
<dbReference type="InterPro" id="IPR026523">
    <property type="entry name" value="PNMA"/>
</dbReference>
<dbReference type="PANTHER" id="PTHR23095:SF17">
    <property type="entry name" value="PARANEOPLASTIC ANTIGEN MA1"/>
    <property type="match status" value="1"/>
</dbReference>
<dbReference type="PANTHER" id="PTHR23095">
    <property type="entry name" value="PARANEOPLASTIC ANTIGEN"/>
    <property type="match status" value="1"/>
</dbReference>
<dbReference type="GeneTree" id="ENSGT00950000185049"/>